<feature type="region of interest" description="Disordered" evidence="1">
    <location>
        <begin position="528"/>
        <end position="548"/>
    </location>
</feature>
<evidence type="ECO:0000313" key="4">
    <source>
        <dbReference type="Proteomes" id="UP000578531"/>
    </source>
</evidence>
<dbReference type="OrthoDB" id="10251809at2759"/>
<reference evidence="3 4" key="1">
    <citation type="journal article" date="2020" name="Genomics">
        <title>Complete, high-quality genomes from long-read metagenomic sequencing of two wolf lichen thalli reveals enigmatic genome architecture.</title>
        <authorList>
            <person name="McKenzie S.K."/>
            <person name="Walston R.F."/>
            <person name="Allen J.L."/>
        </authorList>
    </citation>
    <scope>NUCLEOTIDE SEQUENCE [LARGE SCALE GENOMIC DNA]</scope>
    <source>
        <strain evidence="3">WasteWater2</strain>
    </source>
</reference>
<keyword evidence="2" id="KW-0472">Membrane</keyword>
<keyword evidence="4" id="KW-1185">Reference proteome</keyword>
<keyword evidence="2" id="KW-1133">Transmembrane helix</keyword>
<protein>
    <recommendedName>
        <fullName evidence="5">Kelch repeat protein</fullName>
    </recommendedName>
</protein>
<dbReference type="PANTHER" id="PTHR23244:SF490">
    <property type="entry name" value="KELCH REPEAT PROTEIN"/>
    <property type="match status" value="1"/>
</dbReference>
<organism evidence="3 4">
    <name type="scientific">Letharia columbiana</name>
    <dbReference type="NCBI Taxonomy" id="112416"/>
    <lineage>
        <taxon>Eukaryota</taxon>
        <taxon>Fungi</taxon>
        <taxon>Dikarya</taxon>
        <taxon>Ascomycota</taxon>
        <taxon>Pezizomycotina</taxon>
        <taxon>Lecanoromycetes</taxon>
        <taxon>OSLEUM clade</taxon>
        <taxon>Lecanoromycetidae</taxon>
        <taxon>Lecanorales</taxon>
        <taxon>Lecanorineae</taxon>
        <taxon>Parmeliaceae</taxon>
        <taxon>Letharia</taxon>
    </lineage>
</organism>
<dbReference type="Gene3D" id="2.120.10.80">
    <property type="entry name" value="Kelch-type beta propeller"/>
    <property type="match status" value="1"/>
</dbReference>
<dbReference type="AlphaFoldDB" id="A0A8H6FSS4"/>
<dbReference type="InterPro" id="IPR015915">
    <property type="entry name" value="Kelch-typ_b-propeller"/>
</dbReference>
<evidence type="ECO:0000256" key="1">
    <source>
        <dbReference type="SAM" id="MobiDB-lite"/>
    </source>
</evidence>
<dbReference type="Proteomes" id="UP000578531">
    <property type="component" value="Unassembled WGS sequence"/>
</dbReference>
<dbReference type="InterPro" id="IPR011043">
    <property type="entry name" value="Gal_Oxase/kelch_b-propeller"/>
</dbReference>
<comment type="caution">
    <text evidence="3">The sequence shown here is derived from an EMBL/GenBank/DDBJ whole genome shotgun (WGS) entry which is preliminary data.</text>
</comment>
<evidence type="ECO:0000256" key="2">
    <source>
        <dbReference type="SAM" id="Phobius"/>
    </source>
</evidence>
<dbReference type="EMBL" id="JACCJC010000032">
    <property type="protein sequence ID" value="KAF6234086.1"/>
    <property type="molecule type" value="Genomic_DNA"/>
</dbReference>
<name>A0A8H6FSS4_9LECA</name>
<feature type="transmembrane region" description="Helical" evidence="2">
    <location>
        <begin position="496"/>
        <end position="519"/>
    </location>
</feature>
<dbReference type="PANTHER" id="PTHR23244">
    <property type="entry name" value="KELCH REPEAT DOMAIN"/>
    <property type="match status" value="1"/>
</dbReference>
<evidence type="ECO:0008006" key="5">
    <source>
        <dbReference type="Google" id="ProtNLM"/>
    </source>
</evidence>
<feature type="region of interest" description="Disordered" evidence="1">
    <location>
        <begin position="466"/>
        <end position="494"/>
    </location>
</feature>
<evidence type="ECO:0000313" key="3">
    <source>
        <dbReference type="EMBL" id="KAF6234086.1"/>
    </source>
</evidence>
<gene>
    <name evidence="3" type="ORF">HO173_007505</name>
</gene>
<dbReference type="RefSeq" id="XP_037163487.1">
    <property type="nucleotide sequence ID" value="XM_037309408.1"/>
</dbReference>
<sequence length="627" mass="67698">MRLFNLFNSDQSVSCFSATILSTTFLTASSATSMRSEHLETRQAPGVVATSSYLRRGYQASTVAGDWVYIDGGQFSFLNDAGQSVYEYSSTLLSIDLSKSWTNATVVLQSTAKPSGLPSLDNPSLWYYEADDLLYTGFTGYPSGIGVLQSDPLSLWSFKPDDTGSGAWNQVIDSNSSVWEPLTRPGGSLMAYSQNKALVLGGDRAYYEPVSPQTLMSGAVLFDMESQSFTNLSAQCCNATGGIERGAMEFVPSFGPEGLFIAMGGLNGLTYNTTDGLIGLSTVSVFDPATQEWYNQTTTGSPPSPRVSFCTAGINSTNGTYEIFVYGGYGWRFGDNSIQYDTINVLTLPAFHWFSVPYPPQYPRFAHSCNAVGGSQILSIGGLDARATNDLPGPANEYNNSADQFLQGLAIFDMTTMAFADNFTAAAPPYEQSGVVKQYYAQAQQNYMKTLVPEVASLLQVTHFTNTSTNSTSTNSTSASNSQPPKPSPSKSNSGAIAGGTVAGVLVLFASAISIIIYLKKKRKNAPQKAASSPVAELSDGPDSKKDKGLQEMQEDFRPLELSGKPLHELSEQNLQEMQEDFRPLELSGKPLQELSEQNLQEMEQPAQKIELHADGRSEMGAYGNSF</sequence>
<dbReference type="SUPFAM" id="SSF50965">
    <property type="entry name" value="Galactose oxidase, central domain"/>
    <property type="match status" value="1"/>
</dbReference>
<proteinExistence type="predicted"/>
<accession>A0A8H6FSS4</accession>
<dbReference type="GeneID" id="59289161"/>
<keyword evidence="2" id="KW-0812">Transmembrane</keyword>